<accession>A0A1A9UI37</accession>
<name>A0A1A9UI37_GLOAU</name>
<dbReference type="Proteomes" id="UP000078200">
    <property type="component" value="Unassembled WGS sequence"/>
</dbReference>
<protein>
    <submittedName>
        <fullName evidence="2">Uncharacterized protein</fullName>
    </submittedName>
</protein>
<sequence length="252" mass="28139">MAQTCILDALIGKLKLTQFLDLPTPEHDLLELYNLMKIKGELTRNHVVFNITLPLVNRDKFKIYKLTPFPNYINNTMVAIQTCSSLLPININRERYFLVSPFQLNSYDILPQGSFLCHNLTEVATIQHKLEVIQATTIQHPDSSNHNSKIAYSALAINAAAIIILSCSMIFLKKATVCIISVWPPCCYDTEIAGIEGSVKILVGMSLGDGSLEDIVSKLLKAVLHIVFGKLERSSATENVKTEKSFSIFRNL</sequence>
<keyword evidence="1" id="KW-0812">Transmembrane</keyword>
<keyword evidence="1" id="KW-0472">Membrane</keyword>
<evidence type="ECO:0000313" key="2">
    <source>
        <dbReference type="EnsemblMetazoa" id="GAUT005555-PA"/>
    </source>
</evidence>
<dbReference type="STRING" id="7395.A0A1A9UI37"/>
<reference evidence="2" key="1">
    <citation type="submission" date="2020-05" db="UniProtKB">
        <authorList>
            <consortium name="EnsemblMetazoa"/>
        </authorList>
    </citation>
    <scope>IDENTIFICATION</scope>
    <source>
        <strain evidence="2">TTRI</strain>
    </source>
</reference>
<evidence type="ECO:0000313" key="3">
    <source>
        <dbReference type="Proteomes" id="UP000078200"/>
    </source>
</evidence>
<organism evidence="2 3">
    <name type="scientific">Glossina austeni</name>
    <name type="common">Savannah tsetse fly</name>
    <dbReference type="NCBI Taxonomy" id="7395"/>
    <lineage>
        <taxon>Eukaryota</taxon>
        <taxon>Metazoa</taxon>
        <taxon>Ecdysozoa</taxon>
        <taxon>Arthropoda</taxon>
        <taxon>Hexapoda</taxon>
        <taxon>Insecta</taxon>
        <taxon>Pterygota</taxon>
        <taxon>Neoptera</taxon>
        <taxon>Endopterygota</taxon>
        <taxon>Diptera</taxon>
        <taxon>Brachycera</taxon>
        <taxon>Muscomorpha</taxon>
        <taxon>Hippoboscoidea</taxon>
        <taxon>Glossinidae</taxon>
        <taxon>Glossina</taxon>
    </lineage>
</organism>
<dbReference type="EnsemblMetazoa" id="GAUT005555-RA">
    <property type="protein sequence ID" value="GAUT005555-PA"/>
    <property type="gene ID" value="GAUT005555"/>
</dbReference>
<proteinExistence type="predicted"/>
<dbReference type="VEuPathDB" id="VectorBase:GAUT005555"/>
<keyword evidence="1" id="KW-1133">Transmembrane helix</keyword>
<dbReference type="AlphaFoldDB" id="A0A1A9UI37"/>
<keyword evidence="3" id="KW-1185">Reference proteome</keyword>
<evidence type="ECO:0000256" key="1">
    <source>
        <dbReference type="SAM" id="Phobius"/>
    </source>
</evidence>
<feature type="transmembrane region" description="Helical" evidence="1">
    <location>
        <begin position="150"/>
        <end position="172"/>
    </location>
</feature>